<dbReference type="AlphaFoldDB" id="A0A0A0IHS9"/>
<dbReference type="EMBL" id="JDRY01000029">
    <property type="protein sequence ID" value="KGM99771.1"/>
    <property type="molecule type" value="Genomic_DNA"/>
</dbReference>
<protein>
    <recommendedName>
        <fullName evidence="3">Dipeptidyl-peptidase IV</fullName>
    </recommendedName>
</protein>
<dbReference type="RefSeq" id="WP_039257047.1">
    <property type="nucleotide sequence ID" value="NZ_JDRY01000029.1"/>
</dbReference>
<comment type="caution">
    <text evidence="1">The sequence shown here is derived from an EMBL/GenBank/DDBJ whole genome shotgun (WGS) entry which is preliminary data.</text>
</comment>
<sequence>MKKHEKSKKSFKHIKKITFFLLFGFMLQFALLFFLDQFVLGKRDIAGTMTFKEITNTKTNLKIPDPIDLPEYIDNIQLSHNTHYLSYIQNDELKVLDTVTNSQKNITMPMNGSITNCTWIPGSDRLYISFKTNKSNNAKFTFFVYDAKKDNLNQAKYKVSDSGDNREEDCKIVCNKNSKIKDIQVSNLTGMFLLKLQNSYSSNSLYTFNRMNSLSRLKISSNNIGTIALMLNTDTVLYEKLPQHDICCLFSNKTTKKLNVTGIKHPTLISTDKEGLIYVGSLINKKLDTIFYRTLDDTLWKKFKFPYSVNKKDIYIINKDKIYINNSSENTLTEIHTNNSIKYKGTLIGVYENRIASLNDSKLIIDKLK</sequence>
<reference evidence="1 2" key="1">
    <citation type="submission" date="2014-01" db="EMBL/GenBank/DDBJ databases">
        <title>Plasmidome dynamics in the species complex Clostridium novyi sensu lato converts strains of independent lineages into distinctly different pathogens.</title>
        <authorList>
            <person name="Skarin H."/>
            <person name="Segerman B."/>
        </authorList>
    </citation>
    <scope>NUCLEOTIDE SEQUENCE [LARGE SCALE GENOMIC DNA]</scope>
    <source>
        <strain evidence="1 2">DC5</strain>
    </source>
</reference>
<evidence type="ECO:0000313" key="2">
    <source>
        <dbReference type="Proteomes" id="UP000030014"/>
    </source>
</evidence>
<name>A0A0A0IHS9_CLOBO</name>
<evidence type="ECO:0000313" key="1">
    <source>
        <dbReference type="EMBL" id="KGM99771.1"/>
    </source>
</evidence>
<dbReference type="Proteomes" id="UP000030014">
    <property type="component" value="Unassembled WGS sequence"/>
</dbReference>
<evidence type="ECO:0008006" key="3">
    <source>
        <dbReference type="Google" id="ProtNLM"/>
    </source>
</evidence>
<dbReference type="SUPFAM" id="SSF82171">
    <property type="entry name" value="DPP6 N-terminal domain-like"/>
    <property type="match status" value="1"/>
</dbReference>
<organism evidence="1 2">
    <name type="scientific">Clostridium botulinum C/D str. DC5</name>
    <dbReference type="NCBI Taxonomy" id="1443128"/>
    <lineage>
        <taxon>Bacteria</taxon>
        <taxon>Bacillati</taxon>
        <taxon>Bacillota</taxon>
        <taxon>Clostridia</taxon>
        <taxon>Eubacteriales</taxon>
        <taxon>Clostridiaceae</taxon>
        <taxon>Clostridium</taxon>
    </lineage>
</organism>
<proteinExistence type="predicted"/>
<gene>
    <name evidence="1" type="ORF">Z955_06025</name>
</gene>
<accession>A0A0A0IHS9</accession>